<evidence type="ECO:0000313" key="6">
    <source>
        <dbReference type="EMBL" id="MFB9200208.1"/>
    </source>
</evidence>
<comment type="caution">
    <text evidence="6">The sequence shown here is derived from an EMBL/GenBank/DDBJ whole genome shotgun (WGS) entry which is preliminary data.</text>
</comment>
<name>A0ABV5I7T8_9ACTN</name>
<organism evidence="6 7">
    <name type="scientific">Nonomuraea spiralis</name>
    <dbReference type="NCBI Taxonomy" id="46182"/>
    <lineage>
        <taxon>Bacteria</taxon>
        <taxon>Bacillati</taxon>
        <taxon>Actinomycetota</taxon>
        <taxon>Actinomycetes</taxon>
        <taxon>Streptosporangiales</taxon>
        <taxon>Streptosporangiaceae</taxon>
        <taxon>Nonomuraea</taxon>
    </lineage>
</organism>
<accession>A0ABV5I7T8</accession>
<dbReference type="SUPFAM" id="SSF53850">
    <property type="entry name" value="Periplasmic binding protein-like II"/>
    <property type="match status" value="1"/>
</dbReference>
<evidence type="ECO:0000256" key="4">
    <source>
        <dbReference type="SAM" id="Phobius"/>
    </source>
</evidence>
<dbReference type="EMBL" id="JBHMEI010000001">
    <property type="protein sequence ID" value="MFB9200208.1"/>
    <property type="molecule type" value="Genomic_DNA"/>
</dbReference>
<dbReference type="SMART" id="SM00062">
    <property type="entry name" value="PBPb"/>
    <property type="match status" value="1"/>
</dbReference>
<dbReference type="Gene3D" id="3.40.190.10">
    <property type="entry name" value="Periplasmic binding protein-like II"/>
    <property type="match status" value="2"/>
</dbReference>
<evidence type="ECO:0000259" key="5">
    <source>
        <dbReference type="SMART" id="SM00062"/>
    </source>
</evidence>
<gene>
    <name evidence="6" type="ORF">ACFFV7_03295</name>
</gene>
<keyword evidence="4" id="KW-0472">Membrane</keyword>
<protein>
    <submittedName>
        <fullName evidence="6">ABC transporter substrate-binding protein</fullName>
    </submittedName>
</protein>
<evidence type="ECO:0000256" key="3">
    <source>
        <dbReference type="ARBA" id="ARBA00022729"/>
    </source>
</evidence>
<dbReference type="InterPro" id="IPR015168">
    <property type="entry name" value="SsuA/THI5"/>
</dbReference>
<proteinExistence type="inferred from homology"/>
<dbReference type="InterPro" id="IPR001638">
    <property type="entry name" value="Solute-binding_3/MltF_N"/>
</dbReference>
<feature type="domain" description="Solute-binding protein family 3/N-terminal" evidence="5">
    <location>
        <begin position="76"/>
        <end position="302"/>
    </location>
</feature>
<keyword evidence="3" id="KW-0732">Signal</keyword>
<feature type="transmembrane region" description="Helical" evidence="4">
    <location>
        <begin position="35"/>
        <end position="58"/>
    </location>
</feature>
<dbReference type="PANTHER" id="PTHR30024:SF47">
    <property type="entry name" value="TAURINE-BINDING PERIPLASMIC PROTEIN"/>
    <property type="match status" value="1"/>
</dbReference>
<reference evidence="6 7" key="1">
    <citation type="submission" date="2024-09" db="EMBL/GenBank/DDBJ databases">
        <authorList>
            <person name="Sun Q."/>
            <person name="Mori K."/>
        </authorList>
    </citation>
    <scope>NUCLEOTIDE SEQUENCE [LARGE SCALE GENOMIC DNA]</scope>
    <source>
        <strain evidence="6 7">CCM 3426</strain>
    </source>
</reference>
<sequence>MTWLGDQLGRIADDMPERDLATRAIEAHQRRRRNVMTLAAAAVVVVTVLAATVGVRALSGEPRTAVRPAQPPERSVVKAGVVPSVESAPVYVALEKGYFAEEGLTVQPRIVTGAAAAAPELAMGTLDLAQTDYATLFKTDELGKSFRIVSSLHQAAPGSFAIAVDPGSGIRTAADLRKKKIAVPNLTGLGQLALAGVLKRAGLTFRDVLLVEKPYPEMLLAMDKGQVDAALLAEPYVTVGRESGRARIVEDPMTSDFANVYTAGMSATDEWIRANPRTLAAFRRALVKAQRLIATDPQQARDALTRYTKITKASAAHVAIGSYPAKPDLAQLQRVADLARAYGLLGRPADPADTVAKGG</sequence>
<dbReference type="Proteomes" id="UP001589647">
    <property type="component" value="Unassembled WGS sequence"/>
</dbReference>
<comment type="similarity">
    <text evidence="2">Belongs to the bacterial solute-binding protein SsuA/TauA family.</text>
</comment>
<dbReference type="Pfam" id="PF09084">
    <property type="entry name" value="NMT1"/>
    <property type="match status" value="1"/>
</dbReference>
<evidence type="ECO:0000256" key="1">
    <source>
        <dbReference type="ARBA" id="ARBA00004418"/>
    </source>
</evidence>
<evidence type="ECO:0000256" key="2">
    <source>
        <dbReference type="ARBA" id="ARBA00010742"/>
    </source>
</evidence>
<keyword evidence="7" id="KW-1185">Reference proteome</keyword>
<evidence type="ECO:0000313" key="7">
    <source>
        <dbReference type="Proteomes" id="UP001589647"/>
    </source>
</evidence>
<dbReference type="RefSeq" id="WP_189645790.1">
    <property type="nucleotide sequence ID" value="NZ_BMRC01000001.1"/>
</dbReference>
<comment type="subcellular location">
    <subcellularLocation>
        <location evidence="1">Periplasm</location>
    </subcellularLocation>
</comment>
<dbReference type="PANTHER" id="PTHR30024">
    <property type="entry name" value="ALIPHATIC SULFONATES-BINDING PROTEIN-RELATED"/>
    <property type="match status" value="1"/>
</dbReference>
<keyword evidence="4" id="KW-0812">Transmembrane</keyword>
<keyword evidence="4" id="KW-1133">Transmembrane helix</keyword>